<dbReference type="AlphaFoldDB" id="A0A1X7IEW0"/>
<dbReference type="OrthoDB" id="9786141at2"/>
<dbReference type="PANTHER" id="PTHR43736">
    <property type="entry name" value="ADP-RIBOSE PYROPHOSPHATASE"/>
    <property type="match status" value="1"/>
</dbReference>
<dbReference type="Gene3D" id="3.90.79.10">
    <property type="entry name" value="Nucleoside Triphosphate Pyrophosphohydrolase"/>
    <property type="match status" value="1"/>
</dbReference>
<protein>
    <submittedName>
        <fullName evidence="2">ADP-ribose pyrophosphatase YjhB, NUDIX family</fullName>
    </submittedName>
</protein>
<dbReference type="InterPro" id="IPR000086">
    <property type="entry name" value="NUDIX_hydrolase_dom"/>
</dbReference>
<dbReference type="InterPro" id="IPR054105">
    <property type="entry name" value="WHD_NrtR"/>
</dbReference>
<reference evidence="3" key="1">
    <citation type="submission" date="2017-04" db="EMBL/GenBank/DDBJ databases">
        <authorList>
            <person name="Varghese N."/>
            <person name="Submissions S."/>
        </authorList>
    </citation>
    <scope>NUCLEOTIDE SEQUENCE [LARGE SCALE GENOMIC DNA]</scope>
    <source>
        <strain evidence="3">DSM 4125</strain>
    </source>
</reference>
<sequence length="247" mass="28998">MDFSDYVPSVSVDCVVFGFHQNQLKVLMLKLKHLNLWALPGGFIENNQSATIAADKVLKDRTGLEGIYQQQFHVFTDPERSQTSHIEQLISNDVLDKDVLGWFKNRFISIGYYALVEYSKVNKPEPDFLSEKCQWVSLDELPELMLDHEEIIKRAYVRLNQDLYQKPVGINLLPEKFTMPELQALYETILQKKIDRRNFRRKILSLNIIIDTKEKRMGSNNRAPIVYKFDKTKYHQVLKEGYHINLF</sequence>
<proteinExistence type="predicted"/>
<dbReference type="CDD" id="cd18873">
    <property type="entry name" value="NUDIX_NadM_like"/>
    <property type="match status" value="1"/>
</dbReference>
<dbReference type="RefSeq" id="WP_085515565.1">
    <property type="nucleotide sequence ID" value="NZ_FXAW01000001.1"/>
</dbReference>
<dbReference type="Pfam" id="PF21906">
    <property type="entry name" value="WHD_NrtR"/>
    <property type="match status" value="1"/>
</dbReference>
<dbReference type="EMBL" id="FXAW01000001">
    <property type="protein sequence ID" value="SMG13021.1"/>
    <property type="molecule type" value="Genomic_DNA"/>
</dbReference>
<dbReference type="Proteomes" id="UP000193804">
    <property type="component" value="Unassembled WGS sequence"/>
</dbReference>
<dbReference type="InterPro" id="IPR036388">
    <property type="entry name" value="WH-like_DNA-bd_sf"/>
</dbReference>
<keyword evidence="3" id="KW-1185">Reference proteome</keyword>
<gene>
    <name evidence="2" type="ORF">SAMN05661096_00566</name>
</gene>
<evidence type="ECO:0000259" key="1">
    <source>
        <dbReference type="PROSITE" id="PS51462"/>
    </source>
</evidence>
<evidence type="ECO:0000313" key="3">
    <source>
        <dbReference type="Proteomes" id="UP000193804"/>
    </source>
</evidence>
<dbReference type="InterPro" id="IPR036390">
    <property type="entry name" value="WH_DNA-bd_sf"/>
</dbReference>
<name>A0A1X7IEW0_9BACT</name>
<feature type="domain" description="Nudix hydrolase" evidence="1">
    <location>
        <begin position="5"/>
        <end position="159"/>
    </location>
</feature>
<organism evidence="2 3">
    <name type="scientific">Marivirga sericea</name>
    <dbReference type="NCBI Taxonomy" id="1028"/>
    <lineage>
        <taxon>Bacteria</taxon>
        <taxon>Pseudomonadati</taxon>
        <taxon>Bacteroidota</taxon>
        <taxon>Cytophagia</taxon>
        <taxon>Cytophagales</taxon>
        <taxon>Marivirgaceae</taxon>
        <taxon>Marivirga</taxon>
    </lineage>
</organism>
<accession>A0A1X7IEW0</accession>
<evidence type="ECO:0000313" key="2">
    <source>
        <dbReference type="EMBL" id="SMG13021.1"/>
    </source>
</evidence>
<dbReference type="SUPFAM" id="SSF55811">
    <property type="entry name" value="Nudix"/>
    <property type="match status" value="1"/>
</dbReference>
<dbReference type="SUPFAM" id="SSF46785">
    <property type="entry name" value="Winged helix' DNA-binding domain"/>
    <property type="match status" value="1"/>
</dbReference>
<dbReference type="Gene3D" id="1.10.10.10">
    <property type="entry name" value="Winged helix-like DNA-binding domain superfamily/Winged helix DNA-binding domain"/>
    <property type="match status" value="1"/>
</dbReference>
<dbReference type="Pfam" id="PF00293">
    <property type="entry name" value="NUDIX"/>
    <property type="match status" value="1"/>
</dbReference>
<dbReference type="PANTHER" id="PTHR43736:SF4">
    <property type="entry name" value="SLR1690 PROTEIN"/>
    <property type="match status" value="1"/>
</dbReference>
<dbReference type="PROSITE" id="PS51462">
    <property type="entry name" value="NUDIX"/>
    <property type="match status" value="1"/>
</dbReference>
<dbReference type="STRING" id="1028.SAMN05661096_00566"/>
<dbReference type="InterPro" id="IPR015797">
    <property type="entry name" value="NUDIX_hydrolase-like_dom_sf"/>
</dbReference>